<evidence type="ECO:0000313" key="1">
    <source>
        <dbReference type="EMBL" id="WWC87186.1"/>
    </source>
</evidence>
<dbReference type="EMBL" id="CP144099">
    <property type="protein sequence ID" value="WWC87186.1"/>
    <property type="molecule type" value="Genomic_DNA"/>
</dbReference>
<accession>A0AAX4JQ61</accession>
<name>A0AAX4JQ61_9TREE</name>
<evidence type="ECO:0000313" key="2">
    <source>
        <dbReference type="Proteomes" id="UP001355207"/>
    </source>
</evidence>
<protein>
    <submittedName>
        <fullName evidence="1">Uncharacterized protein</fullName>
    </submittedName>
</protein>
<keyword evidence="2" id="KW-1185">Reference proteome</keyword>
<organism evidence="1 2">
    <name type="scientific">Kwoniella dendrophila CBS 6074</name>
    <dbReference type="NCBI Taxonomy" id="1295534"/>
    <lineage>
        <taxon>Eukaryota</taxon>
        <taxon>Fungi</taxon>
        <taxon>Dikarya</taxon>
        <taxon>Basidiomycota</taxon>
        <taxon>Agaricomycotina</taxon>
        <taxon>Tremellomycetes</taxon>
        <taxon>Tremellales</taxon>
        <taxon>Cryptococcaceae</taxon>
        <taxon>Kwoniella</taxon>
    </lineage>
</organism>
<sequence length="41" mass="4243">MDAFTAIFNNIAASAAQTSEAPRNEEAKGSNLGTPFLCVIA</sequence>
<proteinExistence type="predicted"/>
<gene>
    <name evidence="1" type="ORF">L201_002072</name>
</gene>
<dbReference type="Proteomes" id="UP001355207">
    <property type="component" value="Chromosome 2"/>
</dbReference>
<dbReference type="AlphaFoldDB" id="A0AAX4JQ61"/>
<dbReference type="RefSeq" id="XP_066073949.1">
    <property type="nucleotide sequence ID" value="XM_066217852.1"/>
</dbReference>
<reference evidence="1 2" key="1">
    <citation type="submission" date="2024-01" db="EMBL/GenBank/DDBJ databases">
        <title>Comparative genomics of Cryptococcus and Kwoniella reveals pathogenesis evolution and contrasting modes of karyotype evolution via chromosome fusion or intercentromeric recombination.</title>
        <authorList>
            <person name="Coelho M.A."/>
            <person name="David-Palma M."/>
            <person name="Shea T."/>
            <person name="Bowers K."/>
            <person name="McGinley-Smith S."/>
            <person name="Mohammad A.W."/>
            <person name="Gnirke A."/>
            <person name="Yurkov A.M."/>
            <person name="Nowrousian M."/>
            <person name="Sun S."/>
            <person name="Cuomo C.A."/>
            <person name="Heitman J."/>
        </authorList>
    </citation>
    <scope>NUCLEOTIDE SEQUENCE [LARGE SCALE GENOMIC DNA]</scope>
    <source>
        <strain evidence="1 2">CBS 6074</strain>
    </source>
</reference>
<dbReference type="GeneID" id="91092744"/>